<protein>
    <recommendedName>
        <fullName evidence="2">Helitron helicase-like domain-containing protein</fullName>
    </recommendedName>
</protein>
<dbReference type="Proteomes" id="UP000663873">
    <property type="component" value="Unassembled WGS sequence"/>
</dbReference>
<feature type="compositionally biased region" description="Basic residues" evidence="1">
    <location>
        <begin position="62"/>
        <end position="76"/>
    </location>
</feature>
<dbReference type="Pfam" id="PF14214">
    <property type="entry name" value="Helitron_like_N"/>
    <property type="match status" value="1"/>
</dbReference>
<sequence length="780" mass="91886">MAKSVKRLDENDGKKANISEVPIIKIPKIKKQNRNSKPSQKKKKNRNSKPSKRKKNNDNSKPCKKNRKNRNSKLPRTKIEYSTLKTNKVKKNQYTKPSAKNRHTYGSKLSNKRTDTNETPSDLFNIKLPMEEHLECSEIHDFLKKKVFFFNNNIFHFNEKLCIRYFLTVLHQWLPCICCTSIYPENQLKVATEKHILYHDVHKDQLLCRKCIEFIPSDNYPHCPYARYKNKFEISLIPEDLILGFIEQRAITLTHIYMSIILIRGRQAALKGQIVHFHVDNDVIVGDLLPFPRCYEFLAVVQEKPHTIKEIRTTKKKLMTMDEIQKMFECRKDNIIPIQIIDSYAYNNATTIAPVVNCSETLYGPQRIMACAENPTWQIEPYLEEKCYPWLYPHGKGGEADPERPLQINTRDYYKQRLKSSDNRWQKDPTWIFRALNLLQREDLRKSVNYHARKKYEDGKMCYLIYPDIGMVIRGSSAFWEKARRHLRSMYATLGKPFIFLSINLQDDVEFLTNINPVKFGMIDNPNWEAIDSLNNDEYLMLINQNAALAARMCKRRIAGFEEFIKDKQHPFLINYVVPNYFLKIEFQRDGLPHIHSLLWVENPPSYESIEGRQIIIDFVDTFLTTELPDRDVDPDLYKGKKQTTAGQECEKKDKNIDINAINRNNEDEIYEKVDVENDLDLIQTNLEKREFFERARCRFGKPDPLAAETHFRTHKQARILTRGDRDIIMKRTTEEVMIIQWLPKLSNKQSHVFFSLYISDITKDRELGFSPTYSLKCLV</sequence>
<dbReference type="AlphaFoldDB" id="A0A817PQF0"/>
<dbReference type="EMBL" id="CAJNXB010001457">
    <property type="protein sequence ID" value="CAF3169392.1"/>
    <property type="molecule type" value="Genomic_DNA"/>
</dbReference>
<evidence type="ECO:0000313" key="6">
    <source>
        <dbReference type="Proteomes" id="UP000663873"/>
    </source>
</evidence>
<accession>A0A817PQF0</accession>
<comment type="caution">
    <text evidence="3">The sequence shown here is derived from an EMBL/GenBank/DDBJ whole genome shotgun (WGS) entry which is preliminary data.</text>
</comment>
<gene>
    <name evidence="3" type="ORF">TIS948_LOCUS10723</name>
    <name evidence="4" type="ORF">UJA718_LOCUS27061</name>
</gene>
<evidence type="ECO:0000313" key="5">
    <source>
        <dbReference type="Proteomes" id="UP000663825"/>
    </source>
</evidence>
<dbReference type="InterPro" id="IPR025476">
    <property type="entry name" value="Helitron_helicase-like"/>
</dbReference>
<feature type="domain" description="Helitron helicase-like" evidence="2">
    <location>
        <begin position="471"/>
        <end position="599"/>
    </location>
</feature>
<name>A0A817PQF0_9BILA</name>
<feature type="compositionally biased region" description="Basic residues" evidence="1">
    <location>
        <begin position="27"/>
        <end position="55"/>
    </location>
</feature>
<keyword evidence="6" id="KW-1185">Reference proteome</keyword>
<feature type="region of interest" description="Disordered" evidence="1">
    <location>
        <begin position="1"/>
        <end position="120"/>
    </location>
</feature>
<evidence type="ECO:0000313" key="4">
    <source>
        <dbReference type="EMBL" id="CAF4512154.1"/>
    </source>
</evidence>
<organism evidence="3 5">
    <name type="scientific">Rotaria socialis</name>
    <dbReference type="NCBI Taxonomy" id="392032"/>
    <lineage>
        <taxon>Eukaryota</taxon>
        <taxon>Metazoa</taxon>
        <taxon>Spiralia</taxon>
        <taxon>Gnathifera</taxon>
        <taxon>Rotifera</taxon>
        <taxon>Eurotatoria</taxon>
        <taxon>Bdelloidea</taxon>
        <taxon>Philodinida</taxon>
        <taxon>Philodinidae</taxon>
        <taxon>Rotaria</taxon>
    </lineage>
</organism>
<proteinExistence type="predicted"/>
<dbReference type="Proteomes" id="UP000663825">
    <property type="component" value="Unassembled WGS sequence"/>
</dbReference>
<feature type="compositionally biased region" description="Basic and acidic residues" evidence="1">
    <location>
        <begin position="1"/>
        <end position="17"/>
    </location>
</feature>
<dbReference type="OrthoDB" id="10068870at2759"/>
<evidence type="ECO:0000313" key="3">
    <source>
        <dbReference type="EMBL" id="CAF3169392.1"/>
    </source>
</evidence>
<evidence type="ECO:0000256" key="1">
    <source>
        <dbReference type="SAM" id="MobiDB-lite"/>
    </source>
</evidence>
<reference evidence="3" key="1">
    <citation type="submission" date="2021-02" db="EMBL/GenBank/DDBJ databases">
        <authorList>
            <person name="Nowell W R."/>
        </authorList>
    </citation>
    <scope>NUCLEOTIDE SEQUENCE</scope>
</reference>
<feature type="compositionally biased region" description="Basic residues" evidence="1">
    <location>
        <begin position="87"/>
        <end position="105"/>
    </location>
</feature>
<evidence type="ECO:0000259" key="2">
    <source>
        <dbReference type="Pfam" id="PF14214"/>
    </source>
</evidence>
<dbReference type="EMBL" id="CAJOBP010007330">
    <property type="protein sequence ID" value="CAF4512154.1"/>
    <property type="molecule type" value="Genomic_DNA"/>
</dbReference>